<protein>
    <submittedName>
        <fullName evidence="3">Late Embryogenesis Abundant protein</fullName>
    </submittedName>
</protein>
<sequence>MQSIKETAANIAASARSGLEKTKATLEEKVERATAHDPVQKDMATQKKEERIRQAELEKQEARENNAAARQGGGDGGFTAKGSGGHMASGTHTYSTTGQMGQPTGAQQMSALPGHGTGQPTAQVDDGRVQAYPVGVNTGVGGSKSHNTRVEGNPHAYGTGGTYS</sequence>
<feature type="compositionally biased region" description="Polar residues" evidence="2">
    <location>
        <begin position="90"/>
        <end position="110"/>
    </location>
</feature>
<comment type="caution">
    <text evidence="3">The sequence shown here is derived from an EMBL/GenBank/DDBJ whole genome shotgun (WGS) entry which is preliminary data.</text>
</comment>
<evidence type="ECO:0000256" key="1">
    <source>
        <dbReference type="ARBA" id="ARBA00010975"/>
    </source>
</evidence>
<gene>
    <name evidence="3" type="ORF">CCACVL1_22524</name>
</gene>
<feature type="compositionally biased region" description="Basic and acidic residues" evidence="2">
    <location>
        <begin position="18"/>
        <end position="64"/>
    </location>
</feature>
<dbReference type="Gramene" id="OMO62993">
    <property type="protein sequence ID" value="OMO62993"/>
    <property type="gene ID" value="CCACVL1_22524"/>
</dbReference>
<keyword evidence="4" id="KW-1185">Reference proteome</keyword>
<dbReference type="EMBL" id="AWWV01013066">
    <property type="protein sequence ID" value="OMO62993.1"/>
    <property type="molecule type" value="Genomic_DNA"/>
</dbReference>
<dbReference type="OMA" id="DMATQKK"/>
<reference evidence="3 4" key="1">
    <citation type="submission" date="2013-09" db="EMBL/GenBank/DDBJ databases">
        <title>Corchorus capsularis genome sequencing.</title>
        <authorList>
            <person name="Alam M."/>
            <person name="Haque M.S."/>
            <person name="Islam M.S."/>
            <person name="Emdad E.M."/>
            <person name="Islam M.M."/>
            <person name="Ahmed B."/>
            <person name="Halim A."/>
            <person name="Hossen Q.M.M."/>
            <person name="Hossain M.Z."/>
            <person name="Ahmed R."/>
            <person name="Khan M.M."/>
            <person name="Islam R."/>
            <person name="Rashid M.M."/>
            <person name="Khan S.A."/>
            <person name="Rahman M.S."/>
            <person name="Alam M."/>
        </authorList>
    </citation>
    <scope>NUCLEOTIDE SEQUENCE [LARGE SCALE GENOMIC DNA]</scope>
    <source>
        <strain evidence="4">cv. CVL-1</strain>
        <tissue evidence="3">Whole seedling</tissue>
    </source>
</reference>
<evidence type="ECO:0000256" key="2">
    <source>
        <dbReference type="SAM" id="MobiDB-lite"/>
    </source>
</evidence>
<feature type="region of interest" description="Disordered" evidence="2">
    <location>
        <begin position="1"/>
        <end position="164"/>
    </location>
</feature>
<dbReference type="GO" id="GO:0009793">
    <property type="term" value="P:embryo development ending in seed dormancy"/>
    <property type="evidence" value="ECO:0007669"/>
    <property type="project" value="InterPro"/>
</dbReference>
<accession>A0A1R3GY35</accession>
<dbReference type="AlphaFoldDB" id="A0A1R3GY35"/>
<dbReference type="Proteomes" id="UP000188268">
    <property type="component" value="Unassembled WGS sequence"/>
</dbReference>
<dbReference type="STRING" id="210143.A0A1R3GY35"/>
<organism evidence="3 4">
    <name type="scientific">Corchorus capsularis</name>
    <name type="common">Jute</name>
    <dbReference type="NCBI Taxonomy" id="210143"/>
    <lineage>
        <taxon>Eukaryota</taxon>
        <taxon>Viridiplantae</taxon>
        <taxon>Streptophyta</taxon>
        <taxon>Embryophyta</taxon>
        <taxon>Tracheophyta</taxon>
        <taxon>Spermatophyta</taxon>
        <taxon>Magnoliopsida</taxon>
        <taxon>eudicotyledons</taxon>
        <taxon>Gunneridae</taxon>
        <taxon>Pentapetalae</taxon>
        <taxon>rosids</taxon>
        <taxon>malvids</taxon>
        <taxon>Malvales</taxon>
        <taxon>Malvaceae</taxon>
        <taxon>Grewioideae</taxon>
        <taxon>Apeibeae</taxon>
        <taxon>Corchorus</taxon>
    </lineage>
</organism>
<dbReference type="OrthoDB" id="758082at2759"/>
<evidence type="ECO:0000313" key="4">
    <source>
        <dbReference type="Proteomes" id="UP000188268"/>
    </source>
</evidence>
<dbReference type="InterPro" id="IPR005513">
    <property type="entry name" value="LEA_1"/>
</dbReference>
<dbReference type="PANTHER" id="PTHR33493:SF2">
    <property type="entry name" value="LATE EMBRYOGENESIS ABUNDANT PROTEIN 46"/>
    <property type="match status" value="1"/>
</dbReference>
<comment type="similarity">
    <text evidence="1">Belongs to the LEA type 1 family.</text>
</comment>
<dbReference type="PANTHER" id="PTHR33493">
    <property type="entry name" value="LATE EMBRYOGENESIS ABUNDANT PROTEIN 6-RELATED"/>
    <property type="match status" value="1"/>
</dbReference>
<name>A0A1R3GY35_COCAP</name>
<evidence type="ECO:0000313" key="3">
    <source>
        <dbReference type="EMBL" id="OMO62993.1"/>
    </source>
</evidence>
<proteinExistence type="inferred from homology"/>
<feature type="compositionally biased region" description="Gly residues" evidence="2">
    <location>
        <begin position="71"/>
        <end position="87"/>
    </location>
</feature>
<dbReference type="Pfam" id="PF03760">
    <property type="entry name" value="LEA_1"/>
    <property type="match status" value="1"/>
</dbReference>